<keyword evidence="2" id="KW-1185">Reference proteome</keyword>
<protein>
    <submittedName>
        <fullName evidence="1">Uncharacterized protein</fullName>
    </submittedName>
</protein>
<sequence>MSDKAATHLKFNELVEHYRATVTPAVTSLPLLIFKCWGSSINWSQVPSGVWRKIQNLMGVGYFIKKRSYAMCSSHE</sequence>
<proteinExistence type="predicted"/>
<dbReference type="AlphaFoldDB" id="A0A8S1HAL4"/>
<accession>A0A8S1HAL4</accession>
<dbReference type="EMBL" id="CAJGYM010000013">
    <property type="protein sequence ID" value="CAD6190060.1"/>
    <property type="molecule type" value="Genomic_DNA"/>
</dbReference>
<organism evidence="1 2">
    <name type="scientific">Caenorhabditis auriculariae</name>
    <dbReference type="NCBI Taxonomy" id="2777116"/>
    <lineage>
        <taxon>Eukaryota</taxon>
        <taxon>Metazoa</taxon>
        <taxon>Ecdysozoa</taxon>
        <taxon>Nematoda</taxon>
        <taxon>Chromadorea</taxon>
        <taxon>Rhabditida</taxon>
        <taxon>Rhabditina</taxon>
        <taxon>Rhabditomorpha</taxon>
        <taxon>Rhabditoidea</taxon>
        <taxon>Rhabditidae</taxon>
        <taxon>Peloderinae</taxon>
        <taxon>Caenorhabditis</taxon>
    </lineage>
</organism>
<name>A0A8S1HAL4_9PELO</name>
<evidence type="ECO:0000313" key="1">
    <source>
        <dbReference type="EMBL" id="CAD6190060.1"/>
    </source>
</evidence>
<reference evidence="1" key="1">
    <citation type="submission" date="2020-10" db="EMBL/GenBank/DDBJ databases">
        <authorList>
            <person name="Kikuchi T."/>
        </authorList>
    </citation>
    <scope>NUCLEOTIDE SEQUENCE</scope>
    <source>
        <strain evidence="1">NKZ352</strain>
    </source>
</reference>
<comment type="caution">
    <text evidence="1">The sequence shown here is derived from an EMBL/GenBank/DDBJ whole genome shotgun (WGS) entry which is preliminary data.</text>
</comment>
<dbReference type="Proteomes" id="UP000835052">
    <property type="component" value="Unassembled WGS sequence"/>
</dbReference>
<gene>
    <name evidence="1" type="ORF">CAUJ_LOCUS5979</name>
</gene>
<evidence type="ECO:0000313" key="2">
    <source>
        <dbReference type="Proteomes" id="UP000835052"/>
    </source>
</evidence>